<dbReference type="GO" id="GO:0000160">
    <property type="term" value="P:phosphorelay signal transduction system"/>
    <property type="evidence" value="ECO:0007669"/>
    <property type="project" value="InterPro"/>
</dbReference>
<feature type="domain" description="Response regulatory" evidence="2">
    <location>
        <begin position="8"/>
        <end position="132"/>
    </location>
</feature>
<dbReference type="Gene3D" id="3.40.50.2300">
    <property type="match status" value="1"/>
</dbReference>
<dbReference type="SUPFAM" id="SSF52172">
    <property type="entry name" value="CheY-like"/>
    <property type="match status" value="1"/>
</dbReference>
<accession>A0AAU7UG79</accession>
<dbReference type="PANTHER" id="PTHR44520:SF2">
    <property type="entry name" value="RESPONSE REGULATOR RCP1"/>
    <property type="match status" value="1"/>
</dbReference>
<evidence type="ECO:0000256" key="1">
    <source>
        <dbReference type="PROSITE-ProRule" id="PRU00169"/>
    </source>
</evidence>
<dbReference type="EMBL" id="CP158300">
    <property type="protein sequence ID" value="XBV87411.1"/>
    <property type="molecule type" value="Genomic_DNA"/>
</dbReference>
<dbReference type="KEGG" id="dsc:ABOD76_20380"/>
<sequence length="155" mass="17197">MASSRTLHLLLVDDSEQDQLLVTSVLQQLKPAPAYRTVQTCEEALELLRKLSEVGEPLPDLLLLDLHLPRMNGPELLQCLKADPTFASMPVIVFSTSASARDIRQCYLERSAAYMVKPIEFTQLAEALECLVAFWGNPAVRLPSHVQRARPASTA</sequence>
<name>A0AAU7UG79_9DEIO</name>
<organism evidence="3">
    <name type="scientific">Deinococcus sonorensis KR-87</name>
    <dbReference type="NCBI Taxonomy" id="694439"/>
    <lineage>
        <taxon>Bacteria</taxon>
        <taxon>Thermotogati</taxon>
        <taxon>Deinococcota</taxon>
        <taxon>Deinococci</taxon>
        <taxon>Deinococcales</taxon>
        <taxon>Deinococcaceae</taxon>
        <taxon>Deinococcus</taxon>
    </lineage>
</organism>
<dbReference type="RefSeq" id="WP_350245561.1">
    <property type="nucleotide sequence ID" value="NZ_CP158300.1"/>
</dbReference>
<gene>
    <name evidence="3" type="ORF">ABOD76_20380</name>
</gene>
<keyword evidence="1" id="KW-0597">Phosphoprotein</keyword>
<dbReference type="InterPro" id="IPR052893">
    <property type="entry name" value="TCS_response_regulator"/>
</dbReference>
<dbReference type="AlphaFoldDB" id="A0AAU7UG79"/>
<dbReference type="PROSITE" id="PS50110">
    <property type="entry name" value="RESPONSE_REGULATORY"/>
    <property type="match status" value="1"/>
</dbReference>
<geneLocation type="plasmid" evidence="3">
    <name>pDson02</name>
</geneLocation>
<evidence type="ECO:0000313" key="3">
    <source>
        <dbReference type="EMBL" id="XBV87411.1"/>
    </source>
</evidence>
<dbReference type="InterPro" id="IPR011006">
    <property type="entry name" value="CheY-like_superfamily"/>
</dbReference>
<dbReference type="SMART" id="SM00448">
    <property type="entry name" value="REC"/>
    <property type="match status" value="1"/>
</dbReference>
<protein>
    <submittedName>
        <fullName evidence="3">Response regulator</fullName>
    </submittedName>
</protein>
<dbReference type="PANTHER" id="PTHR44520">
    <property type="entry name" value="RESPONSE REGULATOR RCP1-RELATED"/>
    <property type="match status" value="1"/>
</dbReference>
<proteinExistence type="predicted"/>
<keyword evidence="3" id="KW-0614">Plasmid</keyword>
<evidence type="ECO:0000259" key="2">
    <source>
        <dbReference type="PROSITE" id="PS50110"/>
    </source>
</evidence>
<reference evidence="3" key="1">
    <citation type="submission" date="2024-06" db="EMBL/GenBank/DDBJ databases">
        <title>Draft Genome Sequence of Deinococcus sonorensis Type Strain KR-87, a Biofilm Producing Representative of the Genus Deinococcus.</title>
        <authorList>
            <person name="Boren L.S."/>
            <person name="Grosso R.A."/>
            <person name="Hugenberg-Cox A.N."/>
            <person name="Hill J.T.E."/>
            <person name="Albert C.M."/>
            <person name="Tuohy J.M."/>
        </authorList>
    </citation>
    <scope>NUCLEOTIDE SEQUENCE</scope>
    <source>
        <strain evidence="3">KR-87</strain>
        <plasmid evidence="3">pDson02</plasmid>
    </source>
</reference>
<feature type="modified residue" description="4-aspartylphosphate" evidence="1">
    <location>
        <position position="65"/>
    </location>
</feature>
<dbReference type="InterPro" id="IPR001789">
    <property type="entry name" value="Sig_transdc_resp-reg_receiver"/>
</dbReference>
<dbReference type="Pfam" id="PF00072">
    <property type="entry name" value="Response_reg"/>
    <property type="match status" value="1"/>
</dbReference>